<keyword evidence="4 6" id="KW-1133">Transmembrane helix</keyword>
<sequence>MTLVASAALGGAGAPGLTGAGVADLVLGLAVTAGLLGAVVPWRGLGSGRRLRSVAGSGGRRDSGGVAADVRENHEVDLGVVLELLAVALRAGTSLPRALRVTGEAVAGTDGARLARAGSALELGASWEEAWQPPEGAAARRGGPFRRRPAGSDRVVALVRDALRPAWVEGAAPGPLLHAAEARLAHDDATATQVAAERLGVRLVLPLGTCLLPAFVLMGLVPVVVALGRGLL</sequence>
<keyword evidence="5 6" id="KW-0472">Membrane</keyword>
<protein>
    <submittedName>
        <fullName evidence="8">Type II secretion system (T2SS) protein F</fullName>
    </submittedName>
</protein>
<dbReference type="InterPro" id="IPR018076">
    <property type="entry name" value="T2SS_GspF_dom"/>
</dbReference>
<evidence type="ECO:0000259" key="7">
    <source>
        <dbReference type="Pfam" id="PF00482"/>
    </source>
</evidence>
<proteinExistence type="predicted"/>
<dbReference type="OrthoDB" id="3267562at2"/>
<dbReference type="Pfam" id="PF00482">
    <property type="entry name" value="T2SSF"/>
    <property type="match status" value="1"/>
</dbReference>
<dbReference type="Proteomes" id="UP000221394">
    <property type="component" value="Unassembled WGS sequence"/>
</dbReference>
<evidence type="ECO:0000313" key="9">
    <source>
        <dbReference type="Proteomes" id="UP000221394"/>
    </source>
</evidence>
<dbReference type="RefSeq" id="WP_098458311.1">
    <property type="nucleotide sequence ID" value="NZ_PDJH01000001.1"/>
</dbReference>
<evidence type="ECO:0000256" key="4">
    <source>
        <dbReference type="ARBA" id="ARBA00022989"/>
    </source>
</evidence>
<evidence type="ECO:0000256" key="2">
    <source>
        <dbReference type="ARBA" id="ARBA00022475"/>
    </source>
</evidence>
<keyword evidence="3 6" id="KW-0812">Transmembrane</keyword>
<evidence type="ECO:0000256" key="3">
    <source>
        <dbReference type="ARBA" id="ARBA00022692"/>
    </source>
</evidence>
<organism evidence="8 9">
    <name type="scientific">Flavimobilis soli</name>
    <dbReference type="NCBI Taxonomy" id="442709"/>
    <lineage>
        <taxon>Bacteria</taxon>
        <taxon>Bacillati</taxon>
        <taxon>Actinomycetota</taxon>
        <taxon>Actinomycetes</taxon>
        <taxon>Micrococcales</taxon>
        <taxon>Jonesiaceae</taxon>
        <taxon>Flavimobilis</taxon>
    </lineage>
</organism>
<reference evidence="8 9" key="1">
    <citation type="submission" date="2017-10" db="EMBL/GenBank/DDBJ databases">
        <title>Sequencing the genomes of 1000 actinobacteria strains.</title>
        <authorList>
            <person name="Klenk H.-P."/>
        </authorList>
    </citation>
    <scope>NUCLEOTIDE SEQUENCE [LARGE SCALE GENOMIC DNA]</scope>
    <source>
        <strain evidence="8 9">DSM 21574</strain>
    </source>
</reference>
<evidence type="ECO:0000256" key="6">
    <source>
        <dbReference type="SAM" id="Phobius"/>
    </source>
</evidence>
<gene>
    <name evidence="8" type="ORF">ATL41_1985</name>
</gene>
<feature type="domain" description="Type II secretion system protein GspF" evidence="7">
    <location>
        <begin position="82"/>
        <end position="220"/>
    </location>
</feature>
<evidence type="ECO:0000256" key="1">
    <source>
        <dbReference type="ARBA" id="ARBA00004651"/>
    </source>
</evidence>
<keyword evidence="9" id="KW-1185">Reference proteome</keyword>
<name>A0A2A9EFC4_9MICO</name>
<evidence type="ECO:0000256" key="5">
    <source>
        <dbReference type="ARBA" id="ARBA00023136"/>
    </source>
</evidence>
<dbReference type="PANTHER" id="PTHR35007">
    <property type="entry name" value="INTEGRAL MEMBRANE PROTEIN-RELATED"/>
    <property type="match status" value="1"/>
</dbReference>
<feature type="transmembrane region" description="Helical" evidence="6">
    <location>
        <begin position="26"/>
        <end position="45"/>
    </location>
</feature>
<comment type="caution">
    <text evidence="8">The sequence shown here is derived from an EMBL/GenBank/DDBJ whole genome shotgun (WGS) entry which is preliminary data.</text>
</comment>
<dbReference type="AlphaFoldDB" id="A0A2A9EFC4"/>
<accession>A0A2A9EFC4</accession>
<evidence type="ECO:0000313" key="8">
    <source>
        <dbReference type="EMBL" id="PFG37231.1"/>
    </source>
</evidence>
<feature type="transmembrane region" description="Helical" evidence="6">
    <location>
        <begin position="203"/>
        <end position="227"/>
    </location>
</feature>
<dbReference type="PANTHER" id="PTHR35007:SF3">
    <property type="entry name" value="POSSIBLE CONSERVED ALANINE RICH MEMBRANE PROTEIN"/>
    <property type="match status" value="1"/>
</dbReference>
<dbReference type="GO" id="GO:0005886">
    <property type="term" value="C:plasma membrane"/>
    <property type="evidence" value="ECO:0007669"/>
    <property type="project" value="UniProtKB-SubCell"/>
</dbReference>
<comment type="subcellular location">
    <subcellularLocation>
        <location evidence="1">Cell membrane</location>
        <topology evidence="1">Multi-pass membrane protein</topology>
    </subcellularLocation>
</comment>
<keyword evidence="2" id="KW-1003">Cell membrane</keyword>
<dbReference type="EMBL" id="PDJH01000001">
    <property type="protein sequence ID" value="PFG37231.1"/>
    <property type="molecule type" value="Genomic_DNA"/>
</dbReference>